<dbReference type="Gene3D" id="3.90.1170.50">
    <property type="entry name" value="Aldehyde oxidase/xanthine dehydrogenase, a/b hammerhead"/>
    <property type="match status" value="1"/>
</dbReference>
<proteinExistence type="predicted"/>
<dbReference type="PROSITE" id="PS51318">
    <property type="entry name" value="TAT"/>
    <property type="match status" value="1"/>
</dbReference>
<accession>A0A0K8QQN2</accession>
<dbReference type="HOGENOM" id="CLU_013917_0_1_6"/>
<evidence type="ECO:0000313" key="3">
    <source>
        <dbReference type="EMBL" id="GAN45880.1"/>
    </source>
</evidence>
<keyword evidence="1" id="KW-0732">Signal</keyword>
<organism evidence="4">
    <name type="scientific">Mizugakiibacter sediminis</name>
    <dbReference type="NCBI Taxonomy" id="1475481"/>
    <lineage>
        <taxon>Bacteria</taxon>
        <taxon>Pseudomonadati</taxon>
        <taxon>Pseudomonadota</taxon>
        <taxon>Gammaproteobacteria</taxon>
        <taxon>Lysobacterales</taxon>
        <taxon>Rhodanobacteraceae</taxon>
        <taxon>Mizugakiibacter</taxon>
    </lineage>
</organism>
<dbReference type="Pfam" id="PF20256">
    <property type="entry name" value="MoCoBD_2"/>
    <property type="match status" value="2"/>
</dbReference>
<feature type="domain" description="Aldehyde oxidase/xanthine dehydrogenase a/b hammerhead" evidence="2">
    <location>
        <begin position="211"/>
        <end position="289"/>
    </location>
</feature>
<dbReference type="NCBIfam" id="TIGR01409">
    <property type="entry name" value="TAT_signal_seq"/>
    <property type="match status" value="1"/>
</dbReference>
<dbReference type="InterPro" id="IPR000674">
    <property type="entry name" value="Ald_Oxase/Xan_DH_a/b"/>
</dbReference>
<reference evidence="4" key="2">
    <citation type="submission" date="2015-08" db="EMBL/GenBank/DDBJ databases">
        <title>Complete DNA Sequence of Pseudomonas syringae pv. actinidiae, the Causal Agent of Kiwifruit Canker Disease.</title>
        <authorList>
            <person name="Rikkerink E.H.A."/>
            <person name="Fineran P.C."/>
        </authorList>
    </citation>
    <scope>NUCLEOTIDE SEQUENCE</scope>
    <source>
        <strain evidence="4">SkMP5</strain>
    </source>
</reference>
<evidence type="ECO:0000256" key="1">
    <source>
        <dbReference type="ARBA" id="ARBA00022729"/>
    </source>
</evidence>
<name>A0A0K8QQN2_9GAMM</name>
<dbReference type="Proteomes" id="UP000253740">
    <property type="component" value="Unassembled WGS sequence"/>
</dbReference>
<dbReference type="RefSeq" id="WP_062537752.1">
    <property type="nucleotide sequence ID" value="NZ_DF970247.1"/>
</dbReference>
<dbReference type="PANTHER" id="PTHR47495:SF2">
    <property type="entry name" value="ALDEHYDE DEHYDROGENASE"/>
    <property type="match status" value="1"/>
</dbReference>
<evidence type="ECO:0000313" key="5">
    <source>
        <dbReference type="Proteomes" id="UP000253740"/>
    </source>
</evidence>
<dbReference type="Gene3D" id="3.30.365.10">
    <property type="entry name" value="Aldehyde oxidase/xanthine dehydrogenase, molybdopterin binding domain"/>
    <property type="match status" value="4"/>
</dbReference>
<dbReference type="EMBL" id="DF970247">
    <property type="protein sequence ID" value="GAP67200.1"/>
    <property type="molecule type" value="Genomic_DNA"/>
</dbReference>
<dbReference type="SUPFAM" id="SSF56003">
    <property type="entry name" value="Molybdenum cofactor-binding domain"/>
    <property type="match status" value="2"/>
</dbReference>
<evidence type="ECO:0000259" key="2">
    <source>
        <dbReference type="SMART" id="SM01008"/>
    </source>
</evidence>
<evidence type="ECO:0000313" key="4">
    <source>
        <dbReference type="EMBL" id="GAP67200.1"/>
    </source>
</evidence>
<dbReference type="SMART" id="SM01008">
    <property type="entry name" value="Ald_Xan_dh_C"/>
    <property type="match status" value="1"/>
</dbReference>
<dbReference type="GO" id="GO:0016491">
    <property type="term" value="F:oxidoreductase activity"/>
    <property type="evidence" value="ECO:0007669"/>
    <property type="project" value="InterPro"/>
</dbReference>
<dbReference type="InterPro" id="IPR006311">
    <property type="entry name" value="TAT_signal"/>
</dbReference>
<dbReference type="InterPro" id="IPR008274">
    <property type="entry name" value="AldOxase/xan_DH_MoCoBD1"/>
</dbReference>
<dbReference type="AlphaFoldDB" id="A0A0K8QQN2"/>
<dbReference type="InterPro" id="IPR037165">
    <property type="entry name" value="AldOxase/xan_DH_Mopterin-bd_sf"/>
</dbReference>
<dbReference type="InterPro" id="IPR019546">
    <property type="entry name" value="TAT_signal_bac_arc"/>
</dbReference>
<dbReference type="InterPro" id="IPR012368">
    <property type="entry name" value="OxRdtase_Mopterin-bd_su_IorB"/>
</dbReference>
<dbReference type="OrthoDB" id="6177861at2"/>
<keyword evidence="5" id="KW-1185">Reference proteome</keyword>
<protein>
    <submittedName>
        <fullName evidence="3">Aldehyde oxidase</fullName>
    </submittedName>
</protein>
<gene>
    <name evidence="3" type="ORF">MBSD_2456</name>
    <name evidence="4" type="ORF">MBSD_n2516</name>
</gene>
<dbReference type="PIRSF" id="PIRSF036389">
    <property type="entry name" value="IOR_B"/>
    <property type="match status" value="1"/>
</dbReference>
<dbReference type="InterPro" id="IPR052516">
    <property type="entry name" value="N-heterocyclic_Hydroxylase"/>
</dbReference>
<sequence length="716" mass="75421">MNAQIDLSRRRFLKVSALAGGGLLLGFRLARGAERPPAQALAQANGDLAPNAWLAVRGDGGIRFVCPRNEMGQDVLTSLAMLLAEELGAAPRQIEVLQAEVDPAYVNGLLGAQITGGSTSVRDAWDKLRQAGATARVMLVAAAAAQWQVPAAECTVADGVIRHGNKQLPFAAVAAAAAKLPVPAEVPLKPRAQFGVIGRPLPRLDGAAKSRGRVLYGIDVAAPDMLYAALLPCPVLGGRLARFDAAAAEKRPGVRKVVAIDDGVAVLADHWWQARQALAGLEVEWDEGPAATLDSAAIQAALEAAAEQPGAVAKQAGNAAAEFAKAKPIEARYTAQMLAHATLEPQNCTARVGGDGVDVWVSTQFPQGARDIAAKAAGVKPEQVRIHAQLIGGGFGRRLEVDFVGQAVAIAREVAGKSVKLIWTREDDVRHDFYRPPSLHLMRGIIADGRVRAFSQKMISPSITARMFPDAVKDGIDAFMVEGAANLVYDIPHLDLRTVIQEVGVRVGYWRSVSNALNAFAIESFVDELAHAAGRDPVAFRLAMLDRQPRQRAVLERAAKEAGWKTKPARGRAFGCASMECYDTHVALVAQVAGGAGRVKLERLTFAVDPGIAVHPDQVIAQMQGGAVTGLIGALRGKITIKGGRVEQSNFHDFAIPRIAEVPPIDVHVIEGGDKPGGIGEVGVPLVAPAIANAVFALTGTRIRALPLADGGVAFA</sequence>
<dbReference type="EMBL" id="DF952417">
    <property type="protein sequence ID" value="GAN45880.1"/>
    <property type="molecule type" value="Genomic_DNA"/>
</dbReference>
<dbReference type="STRING" id="1475481.GCA_000953855_02563"/>
<dbReference type="InterPro" id="IPR046867">
    <property type="entry name" value="AldOxase/xan_DH_MoCoBD2"/>
</dbReference>
<dbReference type="Pfam" id="PF02738">
    <property type="entry name" value="MoCoBD_1"/>
    <property type="match status" value="1"/>
</dbReference>
<dbReference type="PANTHER" id="PTHR47495">
    <property type="entry name" value="ALDEHYDE DEHYDROGENASE"/>
    <property type="match status" value="1"/>
</dbReference>
<reference evidence="3" key="1">
    <citation type="submission" date="2015-03" db="EMBL/GenBank/DDBJ databases">
        <title>Draft genome sequence of Mizugakiibacter sediminis skMP5.</title>
        <authorList>
            <person name="Watanabe T."/>
            <person name="Kojima H."/>
            <person name="Fukui M."/>
        </authorList>
    </citation>
    <scope>NUCLEOTIDE SEQUENCE</scope>
    <source>
        <strain evidence="3">SkMP5</strain>
    </source>
</reference>